<dbReference type="Proteomes" id="UP000245697">
    <property type="component" value="Unassembled WGS sequence"/>
</dbReference>
<sequence>MAIAHIAVLAAALSALLILPCAATIMITGGAGDLRRLLTRRGRRELRDEHHRERASGRRVVRRYRRRVDRGPRGRDDRAHRRLDRTMRAWDLASRLAVLRMPTIEQIAYDLRRLDHQRRSGPYGEAYRAAVMTAYDTRLRLACRCLGIREFLHGLEGVELDFERVRVEGLLEAAGLVLRHEPGPAF</sequence>
<dbReference type="RefSeq" id="WP_109602797.1">
    <property type="nucleotide sequence ID" value="NZ_BONA01000105.1"/>
</dbReference>
<dbReference type="EMBL" id="QGGR01000042">
    <property type="protein sequence ID" value="PWK29906.1"/>
    <property type="molecule type" value="Genomic_DNA"/>
</dbReference>
<evidence type="ECO:0000313" key="2">
    <source>
        <dbReference type="Proteomes" id="UP000245697"/>
    </source>
</evidence>
<protein>
    <submittedName>
        <fullName evidence="1">Uncharacterized protein</fullName>
    </submittedName>
</protein>
<name>A0A316EIU7_9ACTN</name>
<proteinExistence type="predicted"/>
<dbReference type="OrthoDB" id="3381124at2"/>
<accession>A0A316EIU7</accession>
<dbReference type="AlphaFoldDB" id="A0A316EIU7"/>
<reference evidence="1 2" key="1">
    <citation type="submission" date="2018-05" db="EMBL/GenBank/DDBJ databases">
        <title>Genomic Encyclopedia of Archaeal and Bacterial Type Strains, Phase II (KMG-II): from individual species to whole genera.</title>
        <authorList>
            <person name="Goeker M."/>
        </authorList>
    </citation>
    <scope>NUCLEOTIDE SEQUENCE [LARGE SCALE GENOMIC DNA]</scope>
    <source>
        <strain evidence="1 2">DSM 45184</strain>
    </source>
</reference>
<keyword evidence="2" id="KW-1185">Reference proteome</keyword>
<organism evidence="1 2">
    <name type="scientific">Actinoplanes xinjiangensis</name>
    <dbReference type="NCBI Taxonomy" id="512350"/>
    <lineage>
        <taxon>Bacteria</taxon>
        <taxon>Bacillati</taxon>
        <taxon>Actinomycetota</taxon>
        <taxon>Actinomycetes</taxon>
        <taxon>Micromonosporales</taxon>
        <taxon>Micromonosporaceae</taxon>
        <taxon>Actinoplanes</taxon>
    </lineage>
</organism>
<comment type="caution">
    <text evidence="1">The sequence shown here is derived from an EMBL/GenBank/DDBJ whole genome shotgun (WGS) entry which is preliminary data.</text>
</comment>
<gene>
    <name evidence="1" type="ORF">BC793_14219</name>
</gene>
<evidence type="ECO:0000313" key="1">
    <source>
        <dbReference type="EMBL" id="PWK29906.1"/>
    </source>
</evidence>